<dbReference type="GO" id="GO:0008972">
    <property type="term" value="F:phosphomethylpyrimidine kinase activity"/>
    <property type="evidence" value="ECO:0007669"/>
    <property type="project" value="InterPro"/>
</dbReference>
<evidence type="ECO:0000256" key="4">
    <source>
        <dbReference type="ARBA" id="ARBA00022741"/>
    </source>
</evidence>
<dbReference type="SUPFAM" id="SSF53613">
    <property type="entry name" value="Ribokinase-like"/>
    <property type="match status" value="1"/>
</dbReference>
<dbReference type="Pfam" id="PF08543">
    <property type="entry name" value="Phos_pyr_kin"/>
    <property type="match status" value="1"/>
</dbReference>
<dbReference type="GO" id="GO:0008902">
    <property type="term" value="F:hydroxymethylpyrimidine kinase activity"/>
    <property type="evidence" value="ECO:0007669"/>
    <property type="project" value="UniProtKB-EC"/>
</dbReference>
<dbReference type="Gene3D" id="3.40.1190.20">
    <property type="match status" value="1"/>
</dbReference>
<feature type="domain" description="Pyridoxamine kinase/Phosphomethylpyrimidine kinase" evidence="7">
    <location>
        <begin position="21"/>
        <end position="269"/>
    </location>
</feature>
<evidence type="ECO:0000256" key="1">
    <source>
        <dbReference type="ARBA" id="ARBA00004948"/>
    </source>
</evidence>
<keyword evidence="9" id="KW-1185">Reference proteome</keyword>
<dbReference type="InterPro" id="IPR029056">
    <property type="entry name" value="Ribokinase-like"/>
</dbReference>
<dbReference type="UniPathway" id="UPA00060">
    <property type="reaction ID" value="UER00138"/>
</dbReference>
<evidence type="ECO:0000259" key="7">
    <source>
        <dbReference type="Pfam" id="PF08543"/>
    </source>
</evidence>
<dbReference type="InterPro" id="IPR004399">
    <property type="entry name" value="HMP/HMP-P_kinase_dom"/>
</dbReference>
<organism evidence="8 9">
    <name type="scientific">Neptunomonas concharum</name>
    <dbReference type="NCBI Taxonomy" id="1031538"/>
    <lineage>
        <taxon>Bacteria</taxon>
        <taxon>Pseudomonadati</taxon>
        <taxon>Pseudomonadota</taxon>
        <taxon>Gammaproteobacteria</taxon>
        <taxon>Oceanospirillales</taxon>
        <taxon>Oceanospirillaceae</taxon>
        <taxon>Neptunomonas</taxon>
    </lineage>
</organism>
<proteinExistence type="predicted"/>
<evidence type="ECO:0000313" key="8">
    <source>
        <dbReference type="EMBL" id="QEQ97877.1"/>
    </source>
</evidence>
<comment type="pathway">
    <text evidence="1">Cofactor biosynthesis; thiamine diphosphate biosynthesis.</text>
</comment>
<sequence>MSQVLDDSCSPPVILTIAGSDTSAGAGIQADLKTFSALCAYGATVITTLTAQNTCGVRASYPVPADQVTAQLTAVLDDMPVRAIKLGALGSGDNVAAIIETLNNYQPIPLVIDPVITSSSGTRLLDSEGESLLKSALLPRCRIVTPNIPEAAFLAQRVVPNTLAGMYELLNPLHDLGIEWVLLKGGHLSSQYEAIDLLSNGTEVIELRSARTHTKNTHGTGCTLASAVAVGIGRGQAVPQAVRFAKEYISGAILAADQLQVGQGSGPLHHFSLLWESFERNNIK</sequence>
<dbReference type="PANTHER" id="PTHR20858">
    <property type="entry name" value="PHOSPHOMETHYLPYRIMIDINE KINASE"/>
    <property type="match status" value="1"/>
</dbReference>
<dbReference type="EC" id="2.7.1.49" evidence="2"/>
<dbReference type="RefSeq" id="WP_138988999.1">
    <property type="nucleotide sequence ID" value="NZ_CP043869.1"/>
</dbReference>
<keyword evidence="5 8" id="KW-0418">Kinase</keyword>
<keyword evidence="4" id="KW-0547">Nucleotide-binding</keyword>
<dbReference type="KEGG" id="ncu:F0U83_14780"/>
<keyword evidence="3 8" id="KW-0808">Transferase</keyword>
<dbReference type="PANTHER" id="PTHR20858:SF17">
    <property type="entry name" value="HYDROXYMETHYLPYRIMIDINE_PHOSPHOMETHYLPYRIMIDINE KINASE THI20-RELATED"/>
    <property type="match status" value="1"/>
</dbReference>
<dbReference type="OrthoDB" id="9810880at2"/>
<accession>A0A5P1RE48</accession>
<dbReference type="AlphaFoldDB" id="A0A5P1RE48"/>
<dbReference type="GO" id="GO:0009229">
    <property type="term" value="P:thiamine diphosphate biosynthetic process"/>
    <property type="evidence" value="ECO:0007669"/>
    <property type="project" value="UniProtKB-UniPathway"/>
</dbReference>
<protein>
    <recommendedName>
        <fullName evidence="2">hydroxymethylpyrimidine kinase</fullName>
        <ecNumber evidence="2">2.7.1.49</ecNumber>
    </recommendedName>
</protein>
<evidence type="ECO:0000256" key="2">
    <source>
        <dbReference type="ARBA" id="ARBA00012135"/>
    </source>
</evidence>
<reference evidence="8 9" key="1">
    <citation type="journal article" date="2019" name="Biochem. Eng. J.">
        <title>Metabolic engineering of the marine bacteria Neptunomonas concharum for the production of acetoin and meso-2,3-butanediol from acetate.</title>
        <authorList>
            <person name="Li W."/>
            <person name="Pu N."/>
            <person name="Liu C.-X."/>
            <person name="Yuan Q.-P."/>
            <person name="Li Z.-J."/>
        </authorList>
    </citation>
    <scope>NUCLEOTIDE SEQUENCE [LARGE SCALE GENOMIC DNA]</scope>
    <source>
        <strain evidence="8 9">JCM17730</strain>
    </source>
</reference>
<dbReference type="NCBIfam" id="TIGR00097">
    <property type="entry name" value="HMP-P_kinase"/>
    <property type="match status" value="1"/>
</dbReference>
<gene>
    <name evidence="8" type="primary">thiD</name>
    <name evidence="8" type="ORF">F0U83_14780</name>
</gene>
<dbReference type="GO" id="GO:0005524">
    <property type="term" value="F:ATP binding"/>
    <property type="evidence" value="ECO:0007669"/>
    <property type="project" value="UniProtKB-KW"/>
</dbReference>
<keyword evidence="6" id="KW-0067">ATP-binding</keyword>
<dbReference type="CDD" id="cd01169">
    <property type="entry name" value="HMPP_kinase"/>
    <property type="match status" value="1"/>
</dbReference>
<evidence type="ECO:0000313" key="9">
    <source>
        <dbReference type="Proteomes" id="UP000324760"/>
    </source>
</evidence>
<dbReference type="GO" id="GO:0005829">
    <property type="term" value="C:cytosol"/>
    <property type="evidence" value="ECO:0007669"/>
    <property type="project" value="TreeGrafter"/>
</dbReference>
<name>A0A5P1RE48_9GAMM</name>
<evidence type="ECO:0000256" key="6">
    <source>
        <dbReference type="ARBA" id="ARBA00022840"/>
    </source>
</evidence>
<dbReference type="FunFam" id="3.40.1190.20:FF:000003">
    <property type="entry name" value="Phosphomethylpyrimidine kinase ThiD"/>
    <property type="match status" value="1"/>
</dbReference>
<dbReference type="EMBL" id="CP043869">
    <property type="protein sequence ID" value="QEQ97877.1"/>
    <property type="molecule type" value="Genomic_DNA"/>
</dbReference>
<dbReference type="Proteomes" id="UP000324760">
    <property type="component" value="Chromosome"/>
</dbReference>
<evidence type="ECO:0000256" key="5">
    <source>
        <dbReference type="ARBA" id="ARBA00022777"/>
    </source>
</evidence>
<dbReference type="GO" id="GO:0009228">
    <property type="term" value="P:thiamine biosynthetic process"/>
    <property type="evidence" value="ECO:0007669"/>
    <property type="project" value="InterPro"/>
</dbReference>
<dbReference type="InterPro" id="IPR013749">
    <property type="entry name" value="PM/HMP-P_kinase-1"/>
</dbReference>
<evidence type="ECO:0000256" key="3">
    <source>
        <dbReference type="ARBA" id="ARBA00022679"/>
    </source>
</evidence>